<gene>
    <name evidence="1" type="ORF">JVT61DRAFT_15641</name>
</gene>
<keyword evidence="2" id="KW-1185">Reference proteome</keyword>
<protein>
    <submittedName>
        <fullName evidence="1">Uncharacterized protein</fullName>
    </submittedName>
</protein>
<name>A0A8I2YCA5_9AGAM</name>
<accession>A0A8I2YCA5</accession>
<organism evidence="1 2">
    <name type="scientific">Boletus reticuloceps</name>
    <dbReference type="NCBI Taxonomy" id="495285"/>
    <lineage>
        <taxon>Eukaryota</taxon>
        <taxon>Fungi</taxon>
        <taxon>Dikarya</taxon>
        <taxon>Basidiomycota</taxon>
        <taxon>Agaricomycotina</taxon>
        <taxon>Agaricomycetes</taxon>
        <taxon>Agaricomycetidae</taxon>
        <taxon>Boletales</taxon>
        <taxon>Boletineae</taxon>
        <taxon>Boletaceae</taxon>
        <taxon>Boletoideae</taxon>
        <taxon>Boletus</taxon>
    </lineage>
</organism>
<reference evidence="1" key="1">
    <citation type="submission" date="2021-03" db="EMBL/GenBank/DDBJ databases">
        <title>Evolutionary innovations through gain and loss of genes in the ectomycorrhizal Boletales.</title>
        <authorList>
            <person name="Wu G."/>
            <person name="Miyauchi S."/>
            <person name="Morin E."/>
            <person name="Yang Z.-L."/>
            <person name="Xu J."/>
            <person name="Martin F.M."/>
        </authorList>
    </citation>
    <scope>NUCLEOTIDE SEQUENCE</scope>
    <source>
        <strain evidence="1">BR01</strain>
    </source>
</reference>
<sequence>MPLQFGDLGQRCQWINSVIFTANWESAKQRIFHKTTTLETFVDLVENPAVCGNFLDAKNIKPSHPSWIDPILDSTITWNHMMHLKLTTNVKNSS</sequence>
<comment type="caution">
    <text evidence="1">The sequence shown here is derived from an EMBL/GenBank/DDBJ whole genome shotgun (WGS) entry which is preliminary data.</text>
</comment>
<dbReference type="EMBL" id="JAGFBS010000099">
    <property type="protein sequence ID" value="KAG6369206.1"/>
    <property type="molecule type" value="Genomic_DNA"/>
</dbReference>
<proteinExistence type="predicted"/>
<dbReference type="Proteomes" id="UP000683000">
    <property type="component" value="Unassembled WGS sequence"/>
</dbReference>
<evidence type="ECO:0000313" key="2">
    <source>
        <dbReference type="Proteomes" id="UP000683000"/>
    </source>
</evidence>
<dbReference type="AlphaFoldDB" id="A0A8I2YCA5"/>
<evidence type="ECO:0000313" key="1">
    <source>
        <dbReference type="EMBL" id="KAG6369206.1"/>
    </source>
</evidence>